<keyword evidence="1" id="KW-1133">Transmembrane helix</keyword>
<accession>A0A4V3V7L5</accession>
<protein>
    <recommendedName>
        <fullName evidence="4">DUF4878 domain-containing protein</fullName>
    </recommendedName>
</protein>
<dbReference type="RefSeq" id="WP_136380007.1">
    <property type="nucleotide sequence ID" value="NZ_SLUB01000022.1"/>
</dbReference>
<proteinExistence type="predicted"/>
<evidence type="ECO:0000313" key="2">
    <source>
        <dbReference type="EMBL" id="THE11903.1"/>
    </source>
</evidence>
<feature type="transmembrane region" description="Helical" evidence="1">
    <location>
        <begin position="7"/>
        <end position="29"/>
    </location>
</feature>
<dbReference type="OrthoDB" id="2720594at2"/>
<reference evidence="2 3" key="1">
    <citation type="journal article" date="2019" name="Indoor Air">
        <title>Impacts of indoor surface finishes on bacterial viability.</title>
        <authorList>
            <person name="Hu J."/>
            <person name="Maamar S.B."/>
            <person name="Glawe A.J."/>
            <person name="Gottel N."/>
            <person name="Gilbert J.A."/>
            <person name="Hartmann E.M."/>
        </authorList>
    </citation>
    <scope>NUCLEOTIDE SEQUENCE [LARGE SCALE GENOMIC DNA]</scope>
    <source>
        <strain evidence="2 3">AF060A6</strain>
    </source>
</reference>
<name>A0A4V3V7L5_9BACI</name>
<dbReference type="InterPro" id="IPR032710">
    <property type="entry name" value="NTF2-like_dom_sf"/>
</dbReference>
<dbReference type="SUPFAM" id="SSF54427">
    <property type="entry name" value="NTF2-like"/>
    <property type="match status" value="1"/>
</dbReference>
<evidence type="ECO:0000313" key="3">
    <source>
        <dbReference type="Proteomes" id="UP000306477"/>
    </source>
</evidence>
<keyword evidence="3" id="KW-1185">Reference proteome</keyword>
<keyword evidence="1" id="KW-0472">Membrane</keyword>
<dbReference type="AlphaFoldDB" id="A0A4V3V7L5"/>
<dbReference type="EMBL" id="SLUB01000022">
    <property type="protein sequence ID" value="THE11903.1"/>
    <property type="molecule type" value="Genomic_DNA"/>
</dbReference>
<sequence length="153" mass="18254">MRRRRGLPIQLILIIVGAILFVILVISFFRSSPEEEAKELVHSFYKYEQDADFGSSWELFHPLMQERFQKADYIQQRNHVFVGHFGTDTFKFTIEDAEKLKSWQMTQNSTTFHDVYKVPITQTYKSTYGTFSIHQDVFVVHEDGDWMLLWSYR</sequence>
<organism evidence="2 3">
    <name type="scientific">Bacillus timonensis</name>
    <dbReference type="NCBI Taxonomy" id="1033734"/>
    <lineage>
        <taxon>Bacteria</taxon>
        <taxon>Bacillati</taxon>
        <taxon>Bacillota</taxon>
        <taxon>Bacilli</taxon>
        <taxon>Bacillales</taxon>
        <taxon>Bacillaceae</taxon>
        <taxon>Bacillus</taxon>
    </lineage>
</organism>
<comment type="caution">
    <text evidence="2">The sequence shown here is derived from an EMBL/GenBank/DDBJ whole genome shotgun (WGS) entry which is preliminary data.</text>
</comment>
<evidence type="ECO:0008006" key="4">
    <source>
        <dbReference type="Google" id="ProtNLM"/>
    </source>
</evidence>
<keyword evidence="1" id="KW-0812">Transmembrane</keyword>
<dbReference type="Proteomes" id="UP000306477">
    <property type="component" value="Unassembled WGS sequence"/>
</dbReference>
<gene>
    <name evidence="2" type="ORF">E1I69_12875</name>
</gene>
<evidence type="ECO:0000256" key="1">
    <source>
        <dbReference type="SAM" id="Phobius"/>
    </source>
</evidence>